<dbReference type="InterPro" id="IPR017853">
    <property type="entry name" value="GH"/>
</dbReference>
<dbReference type="Proteomes" id="UP000295151">
    <property type="component" value="Unassembled WGS sequence"/>
</dbReference>
<dbReference type="Gene3D" id="3.20.20.80">
    <property type="entry name" value="Glycosidases"/>
    <property type="match status" value="1"/>
</dbReference>
<dbReference type="AlphaFoldDB" id="A0A4R7THF6"/>
<dbReference type="RefSeq" id="WP_133980736.1">
    <property type="nucleotide sequence ID" value="NZ_SOCE01000001.1"/>
</dbReference>
<proteinExistence type="predicted"/>
<keyword evidence="2" id="KW-1185">Reference proteome</keyword>
<evidence type="ECO:0000313" key="2">
    <source>
        <dbReference type="Proteomes" id="UP000295151"/>
    </source>
</evidence>
<gene>
    <name evidence="1" type="ORF">EV138_4518</name>
</gene>
<protein>
    <recommendedName>
        <fullName evidence="3">Glycosyl hydrolase family 18 (Putative chitinase)</fullName>
    </recommendedName>
</protein>
<dbReference type="EMBL" id="SOCE01000001">
    <property type="protein sequence ID" value="TDU90917.1"/>
    <property type="molecule type" value="Genomic_DNA"/>
</dbReference>
<evidence type="ECO:0008006" key="3">
    <source>
        <dbReference type="Google" id="ProtNLM"/>
    </source>
</evidence>
<accession>A0A4R7THF6</accession>
<sequence length="344" mass="37615">MRQRWRAWSRRRRILFVLAIAFLLAIPVPLGLHAASLRISYSGEPSSEARTRGQDALWLGHAWVDGRKTQADITALAKQLEGTGIRDLYVHTGPLEHDGSLPLATVAPKATWFLDAVHRAMPNVRVQAWLGDVVLPQKNPGMDLDDAAVRDRVTASSSQVLDEGFDGIHFDLEPLQSGSESFLALLDQVHAMTKTRGVPLSVAAAQLNPRPGMNGVLVALTGQSKWWSKQYFGEVARRVEQIAVMSYDTAMPLESLYGGFVAQQTEMALAATPPGTDLLIGLPAYYENDMSHRGSAETVAAAVRGARLGLGKSTRQNFGLALYVDFAATPEHWAAYRDGWCLND</sequence>
<name>A0A4R7THF6_9ACTN</name>
<comment type="caution">
    <text evidence="1">The sequence shown here is derived from an EMBL/GenBank/DDBJ whole genome shotgun (WGS) entry which is preliminary data.</text>
</comment>
<dbReference type="SUPFAM" id="SSF51445">
    <property type="entry name" value="(Trans)glycosidases"/>
    <property type="match status" value="1"/>
</dbReference>
<evidence type="ECO:0000313" key="1">
    <source>
        <dbReference type="EMBL" id="TDU90917.1"/>
    </source>
</evidence>
<organism evidence="1 2">
    <name type="scientific">Kribbella voronezhensis</name>
    <dbReference type="NCBI Taxonomy" id="2512212"/>
    <lineage>
        <taxon>Bacteria</taxon>
        <taxon>Bacillati</taxon>
        <taxon>Actinomycetota</taxon>
        <taxon>Actinomycetes</taxon>
        <taxon>Propionibacteriales</taxon>
        <taxon>Kribbellaceae</taxon>
        <taxon>Kribbella</taxon>
    </lineage>
</organism>
<reference evidence="1 2" key="1">
    <citation type="submission" date="2019-03" db="EMBL/GenBank/DDBJ databases">
        <title>Genomic Encyclopedia of Type Strains, Phase III (KMG-III): the genomes of soil and plant-associated and newly described type strains.</title>
        <authorList>
            <person name="Whitman W."/>
        </authorList>
    </citation>
    <scope>NUCLEOTIDE SEQUENCE [LARGE SCALE GENOMIC DNA]</scope>
    <source>
        <strain evidence="1 2">VKM Ac-2575</strain>
    </source>
</reference>
<dbReference type="OrthoDB" id="3681635at2"/>